<keyword evidence="2" id="KW-1185">Reference proteome</keyword>
<name>A0A5C6ZVR2_9FLAO</name>
<dbReference type="RefSeq" id="WP_146929077.1">
    <property type="nucleotide sequence ID" value="NZ_CBCSHZ010000001.1"/>
</dbReference>
<evidence type="ECO:0000313" key="2">
    <source>
        <dbReference type="Proteomes" id="UP000321367"/>
    </source>
</evidence>
<dbReference type="EMBL" id="VORY01000002">
    <property type="protein sequence ID" value="TXD95023.1"/>
    <property type="molecule type" value="Genomic_DNA"/>
</dbReference>
<dbReference type="Proteomes" id="UP000321367">
    <property type="component" value="Unassembled WGS sequence"/>
</dbReference>
<accession>A0A5C6ZVR2</accession>
<comment type="caution">
    <text evidence="1">The sequence shown here is derived from an EMBL/GenBank/DDBJ whole genome shotgun (WGS) entry which is preliminary data.</text>
</comment>
<proteinExistence type="predicted"/>
<reference evidence="1 2" key="1">
    <citation type="submission" date="2019-08" db="EMBL/GenBank/DDBJ databases">
        <title>Genome sequence of Gillisia hiemivivida IC154 (type strain).</title>
        <authorList>
            <person name="Bowman J.P."/>
        </authorList>
    </citation>
    <scope>NUCLEOTIDE SEQUENCE [LARGE SCALE GENOMIC DNA]</scope>
    <source>
        <strain evidence="1 2">IC154</strain>
    </source>
</reference>
<dbReference type="OrthoDB" id="1448678at2"/>
<evidence type="ECO:0000313" key="1">
    <source>
        <dbReference type="EMBL" id="TXD95023.1"/>
    </source>
</evidence>
<dbReference type="AlphaFoldDB" id="A0A5C6ZVR2"/>
<organism evidence="1 2">
    <name type="scientific">Gillisia hiemivivida</name>
    <dbReference type="NCBI Taxonomy" id="291190"/>
    <lineage>
        <taxon>Bacteria</taxon>
        <taxon>Pseudomonadati</taxon>
        <taxon>Bacteroidota</taxon>
        <taxon>Flavobacteriia</taxon>
        <taxon>Flavobacteriales</taxon>
        <taxon>Flavobacteriaceae</taxon>
        <taxon>Gillisia</taxon>
    </lineage>
</organism>
<gene>
    <name evidence="1" type="ORF">ES724_02395</name>
</gene>
<sequence>MQKYNHIKALFFLGIFCLLFLHQVVPHSHHQHEVEHSHKIVAHHESHSHHQDVPEKENSKNGLLNLFLEVHIHSVVSNEILVTHESSVKQLNVKKHINAPISLNQYSISLNYVDAEKVRVYIPPNIYFDQYRSSLDSRGPPTLG</sequence>
<protein>
    <submittedName>
        <fullName evidence="1">Uncharacterized protein</fullName>
    </submittedName>
</protein>